<evidence type="ECO:0000256" key="5">
    <source>
        <dbReference type="ARBA" id="ARBA00022989"/>
    </source>
</evidence>
<reference evidence="8 9" key="1">
    <citation type="submission" date="2021-01" db="EMBL/GenBank/DDBJ databases">
        <title>Genomic Encyclopedia of Type Strains, Phase IV (KMG-IV): sequencing the most valuable type-strain genomes for metagenomic binning, comparative biology and taxonomic classification.</title>
        <authorList>
            <person name="Goeker M."/>
        </authorList>
    </citation>
    <scope>NUCLEOTIDE SEQUENCE [LARGE SCALE GENOMIC DNA]</scope>
    <source>
        <strain evidence="8 9">DSM 25879</strain>
    </source>
</reference>
<evidence type="ECO:0000256" key="4">
    <source>
        <dbReference type="ARBA" id="ARBA00022692"/>
    </source>
</evidence>
<feature type="transmembrane region" description="Helical" evidence="7">
    <location>
        <begin position="157"/>
        <end position="178"/>
    </location>
</feature>
<feature type="transmembrane region" description="Helical" evidence="7">
    <location>
        <begin position="100"/>
        <end position="118"/>
    </location>
</feature>
<dbReference type="Pfam" id="PF03601">
    <property type="entry name" value="Cons_hypoth698"/>
    <property type="match status" value="1"/>
</dbReference>
<evidence type="ECO:0000256" key="6">
    <source>
        <dbReference type="ARBA" id="ARBA00023136"/>
    </source>
</evidence>
<feature type="transmembrane region" description="Helical" evidence="7">
    <location>
        <begin position="190"/>
        <end position="212"/>
    </location>
</feature>
<feature type="transmembrane region" description="Helical" evidence="7">
    <location>
        <begin position="76"/>
        <end position="94"/>
    </location>
</feature>
<evidence type="ECO:0000256" key="3">
    <source>
        <dbReference type="ARBA" id="ARBA00022475"/>
    </source>
</evidence>
<feature type="transmembrane region" description="Helical" evidence="7">
    <location>
        <begin position="254"/>
        <end position="275"/>
    </location>
</feature>
<proteinExistence type="inferred from homology"/>
<keyword evidence="9" id="KW-1185">Reference proteome</keyword>
<keyword evidence="6 7" id="KW-0472">Membrane</keyword>
<comment type="subcellular location">
    <subcellularLocation>
        <location evidence="1">Cell membrane</location>
        <topology evidence="1">Multi-pass membrane protein</topology>
    </subcellularLocation>
</comment>
<dbReference type="PANTHER" id="PTHR30106:SF1">
    <property type="entry name" value="UPF0324 MEMBRANE PROTEIN FN0533"/>
    <property type="match status" value="1"/>
</dbReference>
<dbReference type="Proteomes" id="UP000737402">
    <property type="component" value="Unassembled WGS sequence"/>
</dbReference>
<feature type="transmembrane region" description="Helical" evidence="7">
    <location>
        <begin position="281"/>
        <end position="301"/>
    </location>
</feature>
<dbReference type="InterPro" id="IPR018383">
    <property type="entry name" value="UPF0324_pro"/>
</dbReference>
<protein>
    <submittedName>
        <fullName evidence="8">Integral membrane protein (TIGR00698 family)</fullName>
    </submittedName>
</protein>
<feature type="transmembrane region" description="Helical" evidence="7">
    <location>
        <begin position="12"/>
        <end position="32"/>
    </location>
</feature>
<dbReference type="RefSeq" id="WP_204419724.1">
    <property type="nucleotide sequence ID" value="NZ_JAFBED010000016.1"/>
</dbReference>
<comment type="caution">
    <text evidence="8">The sequence shown here is derived from an EMBL/GenBank/DDBJ whole genome shotgun (WGS) entry which is preliminary data.</text>
</comment>
<sequence length="337" mass="36119">METNQDNLQRFIHKFPSWLPGTILVFLIAMGGKAFGNLFPAIGGVIFALLLGIVLRNSLSLHEVFFPGIQFVVKKLLKVSIVLLGATLSIGSILDIGSQSIFVILLVVIGGILVTLLAGKMLKIDKMLSLLIGVGTSICGATAISVVKGVVQSKETITAYAISTIFFFNILATFLYPWIGQWLNLTVLQFGIWIGTSIHDTSSVVAVGYLVGEDVGEVATTVKLVRTLFILPLVLAISFIIINKSDKSASIKGAFPLFIIGFLIMSALYSVGVVSEGASSLLGAVAKFLIIMVMAGVGLQVEWRKFRALGLRPFLAGFIASVFVAAISLIYVIYMIV</sequence>
<keyword evidence="3" id="KW-1003">Cell membrane</keyword>
<evidence type="ECO:0000256" key="2">
    <source>
        <dbReference type="ARBA" id="ARBA00007977"/>
    </source>
</evidence>
<feature type="transmembrane region" description="Helical" evidence="7">
    <location>
        <begin position="38"/>
        <end position="55"/>
    </location>
</feature>
<dbReference type="EMBL" id="JAFBED010000016">
    <property type="protein sequence ID" value="MBM7622225.1"/>
    <property type="molecule type" value="Genomic_DNA"/>
</dbReference>
<keyword evidence="5 7" id="KW-1133">Transmembrane helix</keyword>
<gene>
    <name evidence="8" type="ORF">JOC95_004140</name>
</gene>
<feature type="transmembrane region" description="Helical" evidence="7">
    <location>
        <begin position="313"/>
        <end position="336"/>
    </location>
</feature>
<dbReference type="PANTHER" id="PTHR30106">
    <property type="entry name" value="INNER MEMBRANE PROTEIN YEIH-RELATED"/>
    <property type="match status" value="1"/>
</dbReference>
<feature type="transmembrane region" description="Helical" evidence="7">
    <location>
        <begin position="224"/>
        <end position="242"/>
    </location>
</feature>
<name>A0ABS2P5I5_9BACI</name>
<keyword evidence="4 7" id="KW-0812">Transmembrane</keyword>
<evidence type="ECO:0000313" key="8">
    <source>
        <dbReference type="EMBL" id="MBM7622225.1"/>
    </source>
</evidence>
<comment type="similarity">
    <text evidence="2">Belongs to the UPF0324 family.</text>
</comment>
<accession>A0ABS2P5I5</accession>
<organism evidence="8 9">
    <name type="scientific">Sutcliffiella tianshenii</name>
    <dbReference type="NCBI Taxonomy" id="1463404"/>
    <lineage>
        <taxon>Bacteria</taxon>
        <taxon>Bacillati</taxon>
        <taxon>Bacillota</taxon>
        <taxon>Bacilli</taxon>
        <taxon>Bacillales</taxon>
        <taxon>Bacillaceae</taxon>
        <taxon>Sutcliffiella</taxon>
    </lineage>
</organism>
<feature type="transmembrane region" description="Helical" evidence="7">
    <location>
        <begin position="130"/>
        <end position="151"/>
    </location>
</feature>
<evidence type="ECO:0000313" key="9">
    <source>
        <dbReference type="Proteomes" id="UP000737402"/>
    </source>
</evidence>
<evidence type="ECO:0000256" key="7">
    <source>
        <dbReference type="SAM" id="Phobius"/>
    </source>
</evidence>
<evidence type="ECO:0000256" key="1">
    <source>
        <dbReference type="ARBA" id="ARBA00004651"/>
    </source>
</evidence>